<accession>X1KL31</accession>
<dbReference type="EMBL" id="BARU01044927">
    <property type="protein sequence ID" value="GAH82783.1"/>
    <property type="molecule type" value="Genomic_DNA"/>
</dbReference>
<comment type="caution">
    <text evidence="1">The sequence shown here is derived from an EMBL/GenBank/DDBJ whole genome shotgun (WGS) entry which is preliminary data.</text>
</comment>
<name>X1KL31_9ZZZZ</name>
<reference evidence="1" key="1">
    <citation type="journal article" date="2014" name="Front. Microbiol.">
        <title>High frequency of phylogenetically diverse reductive dehalogenase-homologous genes in deep subseafloor sedimentary metagenomes.</title>
        <authorList>
            <person name="Kawai M."/>
            <person name="Futagami T."/>
            <person name="Toyoda A."/>
            <person name="Takaki Y."/>
            <person name="Nishi S."/>
            <person name="Hori S."/>
            <person name="Arai W."/>
            <person name="Tsubouchi T."/>
            <person name="Morono Y."/>
            <person name="Uchiyama I."/>
            <person name="Ito T."/>
            <person name="Fujiyama A."/>
            <person name="Inagaki F."/>
            <person name="Takami H."/>
        </authorList>
    </citation>
    <scope>NUCLEOTIDE SEQUENCE</scope>
    <source>
        <strain evidence="1">Expedition CK06-06</strain>
    </source>
</reference>
<organism evidence="1">
    <name type="scientific">marine sediment metagenome</name>
    <dbReference type="NCBI Taxonomy" id="412755"/>
    <lineage>
        <taxon>unclassified sequences</taxon>
        <taxon>metagenomes</taxon>
        <taxon>ecological metagenomes</taxon>
    </lineage>
</organism>
<gene>
    <name evidence="1" type="ORF">S03H2_68355</name>
</gene>
<proteinExistence type="predicted"/>
<evidence type="ECO:0000313" key="1">
    <source>
        <dbReference type="EMBL" id="GAH82783.1"/>
    </source>
</evidence>
<feature type="non-terminal residue" evidence="1">
    <location>
        <position position="1"/>
    </location>
</feature>
<protein>
    <submittedName>
        <fullName evidence="1">Uncharacterized protein</fullName>
    </submittedName>
</protein>
<sequence length="70" mass="8024">PIVINCYRESGAFGIIEDLYRGQISKSLYYSQKLAIVAYKIKTNIGYCLETREKGLYLGMLGYITYEIKS</sequence>
<dbReference type="AlphaFoldDB" id="X1KL31"/>